<keyword evidence="5" id="KW-1185">Reference proteome</keyword>
<dbReference type="GO" id="GO:0017025">
    <property type="term" value="F:TBP-class protein binding"/>
    <property type="evidence" value="ECO:0007669"/>
    <property type="project" value="InterPro"/>
</dbReference>
<evidence type="ECO:0000313" key="4">
    <source>
        <dbReference type="EMBL" id="KAF6176664.1"/>
    </source>
</evidence>
<dbReference type="Pfam" id="PF00176">
    <property type="entry name" value="SNF2-rel_dom"/>
    <property type="match status" value="1"/>
</dbReference>
<dbReference type="GO" id="GO:0016887">
    <property type="term" value="F:ATP hydrolysis activity"/>
    <property type="evidence" value="ECO:0007669"/>
    <property type="project" value="InterPro"/>
</dbReference>
<dbReference type="PANTHER" id="PTHR36498:SF1">
    <property type="entry name" value="TATA-BINDING PROTEIN-ASSOCIATED FACTOR 172"/>
    <property type="match status" value="1"/>
</dbReference>
<feature type="repeat" description="PPR" evidence="2">
    <location>
        <begin position="165"/>
        <end position="199"/>
    </location>
</feature>
<sequence>MVILLRGSSLIAALENGKVLHGCILRRGFESSVIVSTAIVDLYAKCGALSLASSIFSRMKVRNVISWTAMLMELAQNGHAEEALNLFCKMQLEGVFANAVTLISLVHACAHLDFLKKGKSVHAHLKRFGYALNEIVRTSLVDMYSKCGKIDSARRVFDSDSVFRDVVLWNSLIAGYGVHGHEHKAIGVYNEMKEKGIMPNETTFISILSACSHSGLVEERRNLFHAMTGDHGIMPREKHYAYLVDLLGRAGQLEEAQVLIGQMPFEPGNSVLEALLSGCRTHKNIEMGIKTADRLLSLDSMNPGIYVVLSNIYAQGGKWSEVDYVRGLMRKRGLKKTPGYSLIEVGKWVHTFFAGDDSHPYWEEISQMLFNLRKQLEASGYVPDTSWVLRDVDEKMKLRGRSLLEMRIAFIGSLMVAVLVVIIGDINGGLPKVMARLSSYTGGPVEINVRRHFAHNKPPPTHMSNFQVHTTLQIIRSIAPLLEETLRPKLLTLLPCIFKCVSHLHVAVRLAASRCITSMAKAMAISVMGSVIEKAVPMLGDTSSIHARQGAGMLVRLLVEGLGTEMVPYSPLLVVPLLRCMSDSDPCVRQSVTHSFAALVPLLPLARGLPPPLGLGEGVSSRSTEDAQFLEQLLDNSHIDDYKLFMEIKVALRRYQQEGINWLFFLKRFKLHGILCDDIGLGKTLQASAIVASDIAERRASDNGKDLLSLIIYPSTLVGHWAYEIEKYIDTSVMKPLQYVGSVLERTSLRCYFEKHNVIITSYDVVRKDIDYLGELDWNYCILDEGHIIKISESKITGSVKQLKAEHRLILSGTPIQNSILELWSLFDFLMPGFHGTERQFQAAYGKPLLASKDSKCSAKFAEAGALAMEALHKQVMPFLLRRTKDEVLSDLPEKIIQDRYCDLSPVQLKLYEQFSGSDVRKDISSLVKVNEAAETPEADSRSPKASSHVFQALKYLLNLCSHPLLVVDKKSPDSLMSILSELISGSDIMSDLRELHHSPKLVALQEILEECGDWYGYFKL</sequence>
<evidence type="ECO:0000256" key="1">
    <source>
        <dbReference type="ARBA" id="ARBA00022737"/>
    </source>
</evidence>
<dbReference type="InterPro" id="IPR044078">
    <property type="entry name" value="Mot1_ATP-bd"/>
</dbReference>
<dbReference type="Pfam" id="PF01535">
    <property type="entry name" value="PPR"/>
    <property type="match status" value="1"/>
</dbReference>
<dbReference type="PROSITE" id="PS51375">
    <property type="entry name" value="PPR"/>
    <property type="match status" value="2"/>
</dbReference>
<dbReference type="InterPro" id="IPR014001">
    <property type="entry name" value="Helicase_ATP-bd"/>
</dbReference>
<dbReference type="OrthoDB" id="185373at2759"/>
<dbReference type="InterPro" id="IPR002885">
    <property type="entry name" value="PPR_rpt"/>
</dbReference>
<dbReference type="FunFam" id="1.25.40.10:FF:000090">
    <property type="entry name" value="Pentatricopeptide repeat-containing protein, chloroplastic"/>
    <property type="match status" value="1"/>
</dbReference>
<evidence type="ECO:0000313" key="5">
    <source>
        <dbReference type="Proteomes" id="UP000541444"/>
    </source>
</evidence>
<comment type="caution">
    <text evidence="4">The sequence shown here is derived from an EMBL/GenBank/DDBJ whole genome shotgun (WGS) entry which is preliminary data.</text>
</comment>
<organism evidence="4 5">
    <name type="scientific">Kingdonia uniflora</name>
    <dbReference type="NCBI Taxonomy" id="39325"/>
    <lineage>
        <taxon>Eukaryota</taxon>
        <taxon>Viridiplantae</taxon>
        <taxon>Streptophyta</taxon>
        <taxon>Embryophyta</taxon>
        <taxon>Tracheophyta</taxon>
        <taxon>Spermatophyta</taxon>
        <taxon>Magnoliopsida</taxon>
        <taxon>Ranunculales</taxon>
        <taxon>Circaeasteraceae</taxon>
        <taxon>Kingdonia</taxon>
    </lineage>
</organism>
<evidence type="ECO:0000259" key="3">
    <source>
        <dbReference type="PROSITE" id="PS51192"/>
    </source>
</evidence>
<evidence type="ECO:0000256" key="2">
    <source>
        <dbReference type="PROSITE-ProRule" id="PRU00708"/>
    </source>
</evidence>
<dbReference type="FunFam" id="1.25.40.10:FF:000436">
    <property type="entry name" value="Pentatricopeptide repeat-containing protein At5g39350 family"/>
    <property type="match status" value="1"/>
</dbReference>
<dbReference type="CDD" id="cd17999">
    <property type="entry name" value="DEXHc_Mot1"/>
    <property type="match status" value="1"/>
</dbReference>
<dbReference type="InterPro" id="IPR027417">
    <property type="entry name" value="P-loop_NTPase"/>
</dbReference>
<dbReference type="InterPro" id="IPR011989">
    <property type="entry name" value="ARM-like"/>
</dbReference>
<dbReference type="NCBIfam" id="TIGR00756">
    <property type="entry name" value="PPR"/>
    <property type="match status" value="2"/>
</dbReference>
<dbReference type="Pfam" id="PF20431">
    <property type="entry name" value="E_motif"/>
    <property type="match status" value="1"/>
</dbReference>
<dbReference type="InterPro" id="IPR000330">
    <property type="entry name" value="SNF2_N"/>
</dbReference>
<dbReference type="PANTHER" id="PTHR36498">
    <property type="entry name" value="TATA-BINDING PROTEIN-ASSOCIATED FACTOR 172"/>
    <property type="match status" value="1"/>
</dbReference>
<protein>
    <recommendedName>
        <fullName evidence="3">Helicase ATP-binding domain-containing protein</fullName>
    </recommendedName>
</protein>
<dbReference type="Proteomes" id="UP000541444">
    <property type="component" value="Unassembled WGS sequence"/>
</dbReference>
<dbReference type="InterPro" id="IPR046848">
    <property type="entry name" value="E_motif"/>
</dbReference>
<dbReference type="InterPro" id="IPR038718">
    <property type="entry name" value="SNF2-like_sf"/>
</dbReference>
<name>A0A7J7PC05_9MAGN</name>
<dbReference type="Gene3D" id="1.25.10.10">
    <property type="entry name" value="Leucine-rich Repeat Variant"/>
    <property type="match status" value="1"/>
</dbReference>
<accession>A0A7J7PC05</accession>
<feature type="domain" description="Helicase ATP-binding" evidence="3">
    <location>
        <begin position="664"/>
        <end position="833"/>
    </location>
</feature>
<dbReference type="Gene3D" id="3.40.50.10810">
    <property type="entry name" value="Tandem AAA-ATPase domain"/>
    <property type="match status" value="1"/>
</dbReference>
<dbReference type="Pfam" id="PF13041">
    <property type="entry name" value="PPR_2"/>
    <property type="match status" value="2"/>
</dbReference>
<gene>
    <name evidence="4" type="ORF">GIB67_034526</name>
</gene>
<dbReference type="AlphaFoldDB" id="A0A7J7PC05"/>
<dbReference type="SMART" id="SM00487">
    <property type="entry name" value="DEXDc"/>
    <property type="match status" value="1"/>
</dbReference>
<dbReference type="InterPro" id="IPR011990">
    <property type="entry name" value="TPR-like_helical_dom_sf"/>
</dbReference>
<dbReference type="SUPFAM" id="SSF48371">
    <property type="entry name" value="ARM repeat"/>
    <property type="match status" value="1"/>
</dbReference>
<dbReference type="SUPFAM" id="SSF52540">
    <property type="entry name" value="P-loop containing nucleoside triphosphate hydrolases"/>
    <property type="match status" value="2"/>
</dbReference>
<dbReference type="InterPro" id="IPR044972">
    <property type="entry name" value="Mot1"/>
</dbReference>
<dbReference type="Gene3D" id="1.25.40.10">
    <property type="entry name" value="Tetratricopeptide repeat domain"/>
    <property type="match status" value="3"/>
</dbReference>
<proteinExistence type="predicted"/>
<feature type="repeat" description="PPR" evidence="2">
    <location>
        <begin position="63"/>
        <end position="97"/>
    </location>
</feature>
<keyword evidence="1" id="KW-0677">Repeat</keyword>
<reference evidence="4 5" key="1">
    <citation type="journal article" date="2020" name="IScience">
        <title>Genome Sequencing of the Endangered Kingdonia uniflora (Circaeasteraceae, Ranunculales) Reveals Potential Mechanisms of Evolutionary Specialization.</title>
        <authorList>
            <person name="Sun Y."/>
            <person name="Deng T."/>
            <person name="Zhang A."/>
            <person name="Moore M.J."/>
            <person name="Landis J.B."/>
            <person name="Lin N."/>
            <person name="Zhang H."/>
            <person name="Zhang X."/>
            <person name="Huang J."/>
            <person name="Zhang X."/>
            <person name="Sun H."/>
            <person name="Wang H."/>
        </authorList>
    </citation>
    <scope>NUCLEOTIDE SEQUENCE [LARGE SCALE GENOMIC DNA]</scope>
    <source>
        <strain evidence="4">TB1705</strain>
        <tissue evidence="4">Leaf</tissue>
    </source>
</reference>
<dbReference type="GO" id="GO:0003677">
    <property type="term" value="F:DNA binding"/>
    <property type="evidence" value="ECO:0007669"/>
    <property type="project" value="InterPro"/>
</dbReference>
<dbReference type="GO" id="GO:0005524">
    <property type="term" value="F:ATP binding"/>
    <property type="evidence" value="ECO:0007669"/>
    <property type="project" value="InterPro"/>
</dbReference>
<dbReference type="Gene3D" id="3.40.50.300">
    <property type="entry name" value="P-loop containing nucleotide triphosphate hydrolases"/>
    <property type="match status" value="1"/>
</dbReference>
<dbReference type="EMBL" id="JACGCM010000067">
    <property type="protein sequence ID" value="KAF6176664.1"/>
    <property type="molecule type" value="Genomic_DNA"/>
</dbReference>
<dbReference type="InterPro" id="IPR016024">
    <property type="entry name" value="ARM-type_fold"/>
</dbReference>
<dbReference type="PROSITE" id="PS51192">
    <property type="entry name" value="HELICASE_ATP_BIND_1"/>
    <property type="match status" value="1"/>
</dbReference>